<reference evidence="2 3" key="1">
    <citation type="submission" date="2017-05" db="EMBL/GenBank/DDBJ databases">
        <authorList>
            <person name="Song R."/>
            <person name="Chenine A.L."/>
            <person name="Ruprecht R.M."/>
        </authorList>
    </citation>
    <scope>NUCLEOTIDE SEQUENCE [LARGE SCALE GENOMIC DNA]</scope>
    <source>
        <strain evidence="2 3">PSBB019</strain>
    </source>
</reference>
<proteinExistence type="predicted"/>
<dbReference type="Gene3D" id="2.60.120.260">
    <property type="entry name" value="Galactose-binding domain-like"/>
    <property type="match status" value="2"/>
</dbReference>
<dbReference type="KEGG" id="cceu:CBR64_08675"/>
<keyword evidence="1" id="KW-0732">Signal</keyword>
<dbReference type="Proteomes" id="UP000196228">
    <property type="component" value="Chromosome"/>
</dbReference>
<dbReference type="Gene3D" id="3.20.20.80">
    <property type="entry name" value="Glycosidases"/>
    <property type="match status" value="1"/>
</dbReference>
<evidence type="ECO:0000313" key="2">
    <source>
        <dbReference type="EMBL" id="ARU51541.1"/>
    </source>
</evidence>
<accession>A0A1Y0HTQ9</accession>
<protein>
    <submittedName>
        <fullName evidence="2">Uncharacterized protein</fullName>
    </submittedName>
</protein>
<sequence length="723" mass="75768">MAAVATAALAVGIVVAPAAPVAVAAEATVTVDLADSTGSPNEGIGRGFLYGLSRDGSGPSDDLLLPLRPTSFRSGGEIDEVGTRGWAFGQAQFEPRYAAMRDQALRVTNPPYDATFDMILSDLWGSDGSGTRPNPIPEPCDDGPTCAEWVAFLTELVDRLDQDGLLKDSVRFDIWNEPAENSYFWPRSQAQYHQMWNAAVRTLRDLYPDAVIVGPSIPNYHWPTLQSYLDQAKAAGTMPDIWNWHFSGEPLADAAEARARLADAGFAGMPIAMNEYLYSDQQFPGFSAWYLAQLQRAGYESASHAIWSDCCDQGLLDGLLVRSGGDLLTTGRYWVYKASADATGEVVRSVPAGGVEVLATRDQGAARASVLLGSRGTFTGTLTLRVENVPAWLRGGGEVHAVVERLADGVQAAPAVVSSAPVTLSGSTATIAIPWAAAKDAYSVRLSPQPGGPVTPPGDVTVDANATGPGAFTYSAGWGSTTGIADMYAGTARWSPTAGSTASFTFTGTSVDLYTVRDTDQGRMNVTVDGGPPVLVDNYAASRTGSALRWSSGTLPAGTHTVTVTVTGTKSAESSHTTVALDKVVHRSAAPTVTTVDSSTTTGTHRFAYGAGWGTTTGVPDLYAGTASWSSGADRTATFTFTGARVDLYTVRDTDQGIAEIRLDGGPPVLVDGWRASRQAGAVTWTSGPLAPGAHTVTVRSTGTRDPASTGFTVALDRADVTA</sequence>
<dbReference type="AlphaFoldDB" id="A0A1Y0HTQ9"/>
<dbReference type="InterPro" id="IPR017853">
    <property type="entry name" value="GH"/>
</dbReference>
<feature type="signal peptide" evidence="1">
    <location>
        <begin position="1"/>
        <end position="24"/>
    </location>
</feature>
<dbReference type="SUPFAM" id="SSF51445">
    <property type="entry name" value="(Trans)glycosidases"/>
    <property type="match status" value="1"/>
</dbReference>
<name>A0A1Y0HTQ9_CELCE</name>
<organism evidence="2 3">
    <name type="scientific">Cellulosimicrobium cellulans</name>
    <name type="common">Arthrobacter luteus</name>
    <dbReference type="NCBI Taxonomy" id="1710"/>
    <lineage>
        <taxon>Bacteria</taxon>
        <taxon>Bacillati</taxon>
        <taxon>Actinomycetota</taxon>
        <taxon>Actinomycetes</taxon>
        <taxon>Micrococcales</taxon>
        <taxon>Promicromonosporaceae</taxon>
        <taxon>Cellulosimicrobium</taxon>
    </lineage>
</organism>
<dbReference type="EMBL" id="CP021383">
    <property type="protein sequence ID" value="ARU51541.1"/>
    <property type="molecule type" value="Genomic_DNA"/>
</dbReference>
<feature type="chain" id="PRO_5012575669" evidence="1">
    <location>
        <begin position="25"/>
        <end position="723"/>
    </location>
</feature>
<evidence type="ECO:0000256" key="1">
    <source>
        <dbReference type="SAM" id="SignalP"/>
    </source>
</evidence>
<gene>
    <name evidence="2" type="ORF">CBR64_08675</name>
</gene>
<evidence type="ECO:0000313" key="3">
    <source>
        <dbReference type="Proteomes" id="UP000196228"/>
    </source>
</evidence>